<dbReference type="GO" id="GO:0045004">
    <property type="term" value="P:DNA replication proofreading"/>
    <property type="evidence" value="ECO:0007669"/>
    <property type="project" value="TreeGrafter"/>
</dbReference>
<sequence>MLFTDLENYVVFDLEMNGSNQIIEIGALKITGSKNIEKFSVIVNNPPVGSAMKSFKYITKAMGNKDGWITLDMIHHGISEERALSRFMRFVGDYAVVGHAIVDGDVQLIKEGLQRNNLGKWDTRGKLYDTQQIHGAIMGNPQDISLKDLAELYQVNVGEQKHRALADSKETLAIFLAMKKAWS</sequence>
<keyword evidence="3" id="KW-1185">Reference proteome</keyword>
<dbReference type="GO" id="GO:0008408">
    <property type="term" value="F:3'-5' exonuclease activity"/>
    <property type="evidence" value="ECO:0007669"/>
    <property type="project" value="TreeGrafter"/>
</dbReference>
<accession>A0A1C3ZQJ5</accession>
<evidence type="ECO:0000313" key="3">
    <source>
        <dbReference type="Proteomes" id="UP000199268"/>
    </source>
</evidence>
<keyword evidence="2" id="KW-0540">Nuclease</keyword>
<dbReference type="RefSeq" id="WP_092461679.1">
    <property type="nucleotide sequence ID" value="NZ_BJEE01000001.1"/>
</dbReference>
<dbReference type="STRING" id="1505725.GA0061074_102151"/>
<dbReference type="SMART" id="SM00479">
    <property type="entry name" value="EXOIII"/>
    <property type="match status" value="1"/>
</dbReference>
<evidence type="ECO:0000313" key="2">
    <source>
        <dbReference type="EMBL" id="SCB84717.1"/>
    </source>
</evidence>
<dbReference type="InterPro" id="IPR036397">
    <property type="entry name" value="RNaseH_sf"/>
</dbReference>
<protein>
    <submittedName>
        <fullName evidence="2">Exonuclease</fullName>
    </submittedName>
</protein>
<name>A0A1C3ZQJ5_9LACO</name>
<organism evidence="2 3">
    <name type="scientific">Weissella bombi</name>
    <dbReference type="NCBI Taxonomy" id="1505725"/>
    <lineage>
        <taxon>Bacteria</taxon>
        <taxon>Bacillati</taxon>
        <taxon>Bacillota</taxon>
        <taxon>Bacilli</taxon>
        <taxon>Lactobacillales</taxon>
        <taxon>Lactobacillaceae</taxon>
        <taxon>Weissella</taxon>
    </lineage>
</organism>
<dbReference type="Gene3D" id="3.30.420.10">
    <property type="entry name" value="Ribonuclease H-like superfamily/Ribonuclease H"/>
    <property type="match status" value="1"/>
</dbReference>
<keyword evidence="2" id="KW-0269">Exonuclease</keyword>
<dbReference type="OrthoDB" id="159416at2"/>
<dbReference type="EMBL" id="FMAO01000002">
    <property type="protein sequence ID" value="SCB84717.1"/>
    <property type="molecule type" value="Genomic_DNA"/>
</dbReference>
<dbReference type="Pfam" id="PF00929">
    <property type="entry name" value="RNase_T"/>
    <property type="match status" value="1"/>
</dbReference>
<evidence type="ECO:0000259" key="1">
    <source>
        <dbReference type="SMART" id="SM00479"/>
    </source>
</evidence>
<dbReference type="GO" id="GO:0005829">
    <property type="term" value="C:cytosol"/>
    <property type="evidence" value="ECO:0007669"/>
    <property type="project" value="TreeGrafter"/>
</dbReference>
<dbReference type="Proteomes" id="UP000199268">
    <property type="component" value="Unassembled WGS sequence"/>
</dbReference>
<dbReference type="PANTHER" id="PTHR30231">
    <property type="entry name" value="DNA POLYMERASE III SUBUNIT EPSILON"/>
    <property type="match status" value="1"/>
</dbReference>
<dbReference type="CDD" id="cd06127">
    <property type="entry name" value="DEDDh"/>
    <property type="match status" value="1"/>
</dbReference>
<dbReference type="PANTHER" id="PTHR30231:SF41">
    <property type="entry name" value="DNA POLYMERASE III SUBUNIT EPSILON"/>
    <property type="match status" value="1"/>
</dbReference>
<proteinExistence type="predicted"/>
<feature type="domain" description="Exonuclease" evidence="1">
    <location>
        <begin position="8"/>
        <end position="183"/>
    </location>
</feature>
<dbReference type="GO" id="GO:0003676">
    <property type="term" value="F:nucleic acid binding"/>
    <property type="evidence" value="ECO:0007669"/>
    <property type="project" value="InterPro"/>
</dbReference>
<reference evidence="3" key="1">
    <citation type="submission" date="2016-08" db="EMBL/GenBank/DDBJ databases">
        <authorList>
            <person name="Varghese N."/>
            <person name="Submissions Spin"/>
        </authorList>
    </citation>
    <scope>NUCLEOTIDE SEQUENCE [LARGE SCALE GENOMIC DNA]</scope>
    <source>
        <strain evidence="3">R-53094</strain>
    </source>
</reference>
<dbReference type="InterPro" id="IPR012337">
    <property type="entry name" value="RNaseH-like_sf"/>
</dbReference>
<keyword evidence="2" id="KW-0378">Hydrolase</keyword>
<dbReference type="AlphaFoldDB" id="A0A1C3ZQJ5"/>
<gene>
    <name evidence="2" type="ORF">GA0061074_102151</name>
</gene>
<dbReference type="SUPFAM" id="SSF53098">
    <property type="entry name" value="Ribonuclease H-like"/>
    <property type="match status" value="1"/>
</dbReference>
<dbReference type="InterPro" id="IPR013520">
    <property type="entry name" value="Ribonucl_H"/>
</dbReference>